<dbReference type="InterPro" id="IPR036249">
    <property type="entry name" value="Thioredoxin-like_sf"/>
</dbReference>
<sequence length="150" mass="15817">MDVQRVVIALVLVALAAGIALVIRRQRPEAPTQPRRATVPTQLDRADFARPEAPWLVAVFTSSTCDSCARAVPKAEALASDSVAVTEVPYQSQKDVHDRYAVDTVPTIVIADAAGVVRKSFVGTPSATDLWAAVADARDPGSSPEPDLGA</sequence>
<name>A0A6J4I0Z4_9ACTN</name>
<reference evidence="3" key="1">
    <citation type="submission" date="2020-02" db="EMBL/GenBank/DDBJ databases">
        <authorList>
            <person name="Meier V. D."/>
        </authorList>
    </citation>
    <scope>NUCLEOTIDE SEQUENCE</scope>
    <source>
        <strain evidence="3">AVDCRST_MAG50</strain>
    </source>
</reference>
<evidence type="ECO:0000259" key="2">
    <source>
        <dbReference type="Pfam" id="PF00085"/>
    </source>
</evidence>
<dbReference type="EMBL" id="CADCTF010000087">
    <property type="protein sequence ID" value="CAA9239643.1"/>
    <property type="molecule type" value="Genomic_DNA"/>
</dbReference>
<protein>
    <recommendedName>
        <fullName evidence="2">Thioredoxin domain-containing protein</fullName>
    </recommendedName>
</protein>
<dbReference type="Pfam" id="PF00085">
    <property type="entry name" value="Thioredoxin"/>
    <property type="match status" value="1"/>
</dbReference>
<feature type="transmembrane region" description="Helical" evidence="1">
    <location>
        <begin position="6"/>
        <end position="23"/>
    </location>
</feature>
<accession>A0A6J4I0Z4</accession>
<dbReference type="Gene3D" id="3.40.30.10">
    <property type="entry name" value="Glutaredoxin"/>
    <property type="match status" value="1"/>
</dbReference>
<dbReference type="SUPFAM" id="SSF52833">
    <property type="entry name" value="Thioredoxin-like"/>
    <property type="match status" value="1"/>
</dbReference>
<evidence type="ECO:0000313" key="3">
    <source>
        <dbReference type="EMBL" id="CAA9239643.1"/>
    </source>
</evidence>
<gene>
    <name evidence="3" type="ORF">AVDCRST_MAG50-2146</name>
</gene>
<keyword evidence="1" id="KW-0812">Transmembrane</keyword>
<dbReference type="InterPro" id="IPR013766">
    <property type="entry name" value="Thioredoxin_domain"/>
</dbReference>
<proteinExistence type="predicted"/>
<organism evidence="3">
    <name type="scientific">uncultured Acidimicrobiales bacterium</name>
    <dbReference type="NCBI Taxonomy" id="310071"/>
    <lineage>
        <taxon>Bacteria</taxon>
        <taxon>Bacillati</taxon>
        <taxon>Actinomycetota</taxon>
        <taxon>Acidimicrobiia</taxon>
        <taxon>Acidimicrobiales</taxon>
        <taxon>environmental samples</taxon>
    </lineage>
</organism>
<feature type="domain" description="Thioredoxin" evidence="2">
    <location>
        <begin position="53"/>
        <end position="134"/>
    </location>
</feature>
<evidence type="ECO:0000256" key="1">
    <source>
        <dbReference type="SAM" id="Phobius"/>
    </source>
</evidence>
<dbReference type="AlphaFoldDB" id="A0A6J4I0Z4"/>
<keyword evidence="1" id="KW-1133">Transmembrane helix</keyword>
<keyword evidence="1" id="KW-0472">Membrane</keyword>